<dbReference type="Gene3D" id="1.25.40.450">
    <property type="entry name" value="Nucleoporin, helical domain, N-terminal subdomain"/>
    <property type="match status" value="1"/>
</dbReference>
<dbReference type="GO" id="GO:0007300">
    <property type="term" value="P:ovarian nurse cell to oocyte transport"/>
    <property type="evidence" value="ECO:0007669"/>
    <property type="project" value="EnsemblMetazoa"/>
</dbReference>
<dbReference type="InParanoid" id="B4MUA3"/>
<dbReference type="GO" id="GO:0042307">
    <property type="term" value="P:positive regulation of protein import into nucleus"/>
    <property type="evidence" value="ECO:0007669"/>
    <property type="project" value="EnsemblMetazoa"/>
</dbReference>
<dbReference type="InterPro" id="IPR042533">
    <property type="entry name" value="Nucleoporin_Nup155_C_1"/>
</dbReference>
<dbReference type="Proteomes" id="UP000007798">
    <property type="component" value="Unassembled WGS sequence"/>
</dbReference>
<dbReference type="GO" id="GO:0006405">
    <property type="term" value="P:RNA export from nucleus"/>
    <property type="evidence" value="ECO:0007669"/>
    <property type="project" value="TreeGrafter"/>
</dbReference>
<dbReference type="GO" id="GO:0000972">
    <property type="term" value="P:transcription-dependent tethering of RNA polymerase II gene DNA at nuclear periphery"/>
    <property type="evidence" value="ECO:0007669"/>
    <property type="project" value="TreeGrafter"/>
</dbReference>
<dbReference type="GO" id="GO:1905938">
    <property type="term" value="P:positive regulation of germ cell proliferation"/>
    <property type="evidence" value="ECO:0007669"/>
    <property type="project" value="EnsemblMetazoa"/>
</dbReference>
<dbReference type="Gene3D" id="1.20.58.1780">
    <property type="match status" value="1"/>
</dbReference>
<keyword evidence="8" id="KW-1185">Reference proteome</keyword>
<evidence type="ECO:0000256" key="4">
    <source>
        <dbReference type="ARBA" id="ARBA00023242"/>
    </source>
</evidence>
<dbReference type="GO" id="GO:0007283">
    <property type="term" value="P:spermatogenesis"/>
    <property type="evidence" value="ECO:0007669"/>
    <property type="project" value="EnsemblMetazoa"/>
</dbReference>
<evidence type="ECO:0000313" key="8">
    <source>
        <dbReference type="Proteomes" id="UP000007798"/>
    </source>
</evidence>
<comment type="subcellular location">
    <subcellularLocation>
        <location evidence="1">Nucleus</location>
    </subcellularLocation>
</comment>
<evidence type="ECO:0000256" key="2">
    <source>
        <dbReference type="ARBA" id="ARBA00007373"/>
    </source>
</evidence>
<dbReference type="InterPro" id="IPR042538">
    <property type="entry name" value="Nucleoporin_Nup155_C_3"/>
</dbReference>
<gene>
    <name evidence="7" type="primary">Dwil\GK15250</name>
    <name evidence="7" type="ORF">Dwil_GK15250</name>
</gene>
<keyword evidence="3" id="KW-0813">Transport</keyword>
<comment type="similarity">
    <text evidence="2">Belongs to the non-repetitive/WGA-negative nucleoporin family.</text>
</comment>
<evidence type="ECO:0000259" key="5">
    <source>
        <dbReference type="Pfam" id="PF03177"/>
    </source>
</evidence>
<dbReference type="GO" id="GO:0030717">
    <property type="term" value="P:oocyte karyosome formation"/>
    <property type="evidence" value="ECO:0007669"/>
    <property type="project" value="EnsemblMetazoa"/>
</dbReference>
<dbReference type="Pfam" id="PF03177">
    <property type="entry name" value="Nucleoporin_C"/>
    <property type="match status" value="1"/>
</dbReference>
<dbReference type="Pfam" id="PF08801">
    <property type="entry name" value="Nucleoporin_N"/>
    <property type="match status" value="1"/>
</dbReference>
<dbReference type="FunFam" id="1.20.120.1880:FF:000003">
    <property type="entry name" value="nuclear pore complex protein Nup155"/>
    <property type="match status" value="1"/>
</dbReference>
<dbReference type="GO" id="GO:0007015">
    <property type="term" value="P:actin filament organization"/>
    <property type="evidence" value="ECO:0007669"/>
    <property type="project" value="EnsemblMetazoa"/>
</dbReference>
<dbReference type="InterPro" id="IPR004870">
    <property type="entry name" value="Nucleoporin_Nup155"/>
</dbReference>
<dbReference type="FunFam" id="1.25.40.440:FF:000001">
    <property type="entry name" value="Nuclear pore complex subunit"/>
    <property type="match status" value="1"/>
</dbReference>
<reference evidence="7 8" key="1">
    <citation type="journal article" date="2007" name="Nature">
        <title>Evolution of genes and genomes on the Drosophila phylogeny.</title>
        <authorList>
            <consortium name="Drosophila 12 Genomes Consortium"/>
            <person name="Clark A.G."/>
            <person name="Eisen M.B."/>
            <person name="Smith D.R."/>
            <person name="Bergman C.M."/>
            <person name="Oliver B."/>
            <person name="Markow T.A."/>
            <person name="Kaufman T.C."/>
            <person name="Kellis M."/>
            <person name="Gelbart W."/>
            <person name="Iyer V.N."/>
            <person name="Pollard D.A."/>
            <person name="Sackton T.B."/>
            <person name="Larracuente A.M."/>
            <person name="Singh N.D."/>
            <person name="Abad J.P."/>
            <person name="Abt D.N."/>
            <person name="Adryan B."/>
            <person name="Aguade M."/>
            <person name="Akashi H."/>
            <person name="Anderson W.W."/>
            <person name="Aquadro C.F."/>
            <person name="Ardell D.H."/>
            <person name="Arguello R."/>
            <person name="Artieri C.G."/>
            <person name="Barbash D.A."/>
            <person name="Barker D."/>
            <person name="Barsanti P."/>
            <person name="Batterham P."/>
            <person name="Batzoglou S."/>
            <person name="Begun D."/>
            <person name="Bhutkar A."/>
            <person name="Blanco E."/>
            <person name="Bosak S.A."/>
            <person name="Bradley R.K."/>
            <person name="Brand A.D."/>
            <person name="Brent M.R."/>
            <person name="Brooks A.N."/>
            <person name="Brown R.H."/>
            <person name="Butlin R.K."/>
            <person name="Caggese C."/>
            <person name="Calvi B.R."/>
            <person name="Bernardo de Carvalho A."/>
            <person name="Caspi A."/>
            <person name="Castrezana S."/>
            <person name="Celniker S.E."/>
            <person name="Chang J.L."/>
            <person name="Chapple C."/>
            <person name="Chatterji S."/>
            <person name="Chinwalla A."/>
            <person name="Civetta A."/>
            <person name="Clifton S.W."/>
            <person name="Comeron J.M."/>
            <person name="Costello J.C."/>
            <person name="Coyne J.A."/>
            <person name="Daub J."/>
            <person name="David R.G."/>
            <person name="Delcher A.L."/>
            <person name="Delehaunty K."/>
            <person name="Do C.B."/>
            <person name="Ebling H."/>
            <person name="Edwards K."/>
            <person name="Eickbush T."/>
            <person name="Evans J.D."/>
            <person name="Filipski A."/>
            <person name="Findeiss S."/>
            <person name="Freyhult E."/>
            <person name="Fulton L."/>
            <person name="Fulton R."/>
            <person name="Garcia A.C."/>
            <person name="Gardiner A."/>
            <person name="Garfield D.A."/>
            <person name="Garvin B.E."/>
            <person name="Gibson G."/>
            <person name="Gilbert D."/>
            <person name="Gnerre S."/>
            <person name="Godfrey J."/>
            <person name="Good R."/>
            <person name="Gotea V."/>
            <person name="Gravely B."/>
            <person name="Greenberg A.J."/>
            <person name="Griffiths-Jones S."/>
            <person name="Gross S."/>
            <person name="Guigo R."/>
            <person name="Gustafson E.A."/>
            <person name="Haerty W."/>
            <person name="Hahn M.W."/>
            <person name="Halligan D.L."/>
            <person name="Halpern A.L."/>
            <person name="Halter G.M."/>
            <person name="Han M.V."/>
            <person name="Heger A."/>
            <person name="Hillier L."/>
            <person name="Hinrichs A.S."/>
            <person name="Holmes I."/>
            <person name="Hoskins R.A."/>
            <person name="Hubisz M.J."/>
            <person name="Hultmark D."/>
            <person name="Huntley M.A."/>
            <person name="Jaffe D.B."/>
            <person name="Jagadeeshan S."/>
            <person name="Jeck W.R."/>
            <person name="Johnson J."/>
            <person name="Jones C.D."/>
            <person name="Jordan W.C."/>
            <person name="Karpen G.H."/>
            <person name="Kataoka E."/>
            <person name="Keightley P.D."/>
            <person name="Kheradpour P."/>
            <person name="Kirkness E.F."/>
            <person name="Koerich L.B."/>
            <person name="Kristiansen K."/>
            <person name="Kudrna D."/>
            <person name="Kulathinal R.J."/>
            <person name="Kumar S."/>
            <person name="Kwok R."/>
            <person name="Lander E."/>
            <person name="Langley C.H."/>
            <person name="Lapoint R."/>
            <person name="Lazzaro B.P."/>
            <person name="Lee S.J."/>
            <person name="Levesque L."/>
            <person name="Li R."/>
            <person name="Lin C.F."/>
            <person name="Lin M.F."/>
            <person name="Lindblad-Toh K."/>
            <person name="Llopart A."/>
            <person name="Long M."/>
            <person name="Low L."/>
            <person name="Lozovsky E."/>
            <person name="Lu J."/>
            <person name="Luo M."/>
            <person name="Machado C.A."/>
            <person name="Makalowski W."/>
            <person name="Marzo M."/>
            <person name="Matsuda M."/>
            <person name="Matzkin L."/>
            <person name="McAllister B."/>
            <person name="McBride C.S."/>
            <person name="McKernan B."/>
            <person name="McKernan K."/>
            <person name="Mendez-Lago M."/>
            <person name="Minx P."/>
            <person name="Mollenhauer M.U."/>
            <person name="Montooth K."/>
            <person name="Mount S.M."/>
            <person name="Mu X."/>
            <person name="Myers E."/>
            <person name="Negre B."/>
            <person name="Newfeld S."/>
            <person name="Nielsen R."/>
            <person name="Noor M.A."/>
            <person name="O'Grady P."/>
            <person name="Pachter L."/>
            <person name="Papaceit M."/>
            <person name="Parisi M.J."/>
            <person name="Parisi M."/>
            <person name="Parts L."/>
            <person name="Pedersen J.S."/>
            <person name="Pesole G."/>
            <person name="Phillippy A.M."/>
            <person name="Ponting C.P."/>
            <person name="Pop M."/>
            <person name="Porcelli D."/>
            <person name="Powell J.R."/>
            <person name="Prohaska S."/>
            <person name="Pruitt K."/>
            <person name="Puig M."/>
            <person name="Quesneville H."/>
            <person name="Ram K.R."/>
            <person name="Rand D."/>
            <person name="Rasmussen M.D."/>
            <person name="Reed L.K."/>
            <person name="Reenan R."/>
            <person name="Reily A."/>
            <person name="Remington K.A."/>
            <person name="Rieger T.T."/>
            <person name="Ritchie M.G."/>
            <person name="Robin C."/>
            <person name="Rogers Y.H."/>
            <person name="Rohde C."/>
            <person name="Rozas J."/>
            <person name="Rubenfield M.J."/>
            <person name="Ruiz A."/>
            <person name="Russo S."/>
            <person name="Salzberg S.L."/>
            <person name="Sanchez-Gracia A."/>
            <person name="Saranga D.J."/>
            <person name="Sato H."/>
            <person name="Schaeffer S.W."/>
            <person name="Schatz M.C."/>
            <person name="Schlenke T."/>
            <person name="Schwartz R."/>
            <person name="Segarra C."/>
            <person name="Singh R.S."/>
            <person name="Sirot L."/>
            <person name="Sirota M."/>
            <person name="Sisneros N.B."/>
            <person name="Smith C.D."/>
            <person name="Smith T.F."/>
            <person name="Spieth J."/>
            <person name="Stage D.E."/>
            <person name="Stark A."/>
            <person name="Stephan W."/>
            <person name="Strausberg R.L."/>
            <person name="Strempel S."/>
            <person name="Sturgill D."/>
            <person name="Sutton G."/>
            <person name="Sutton G.G."/>
            <person name="Tao W."/>
            <person name="Teichmann S."/>
            <person name="Tobari Y.N."/>
            <person name="Tomimura Y."/>
            <person name="Tsolas J.M."/>
            <person name="Valente V.L."/>
            <person name="Venter E."/>
            <person name="Venter J.C."/>
            <person name="Vicario S."/>
            <person name="Vieira F.G."/>
            <person name="Vilella A.J."/>
            <person name="Villasante A."/>
            <person name="Walenz B."/>
            <person name="Wang J."/>
            <person name="Wasserman M."/>
            <person name="Watts T."/>
            <person name="Wilson D."/>
            <person name="Wilson R.K."/>
            <person name="Wing R.A."/>
            <person name="Wolfner M.F."/>
            <person name="Wong A."/>
            <person name="Wong G.K."/>
            <person name="Wu C.I."/>
            <person name="Wu G."/>
            <person name="Yamamoto D."/>
            <person name="Yang H.P."/>
            <person name="Yang S.P."/>
            <person name="Yorke J.A."/>
            <person name="Yoshida K."/>
            <person name="Zdobnov E."/>
            <person name="Zhang P."/>
            <person name="Zhang Y."/>
            <person name="Zimin A.V."/>
            <person name="Baldwin J."/>
            <person name="Abdouelleil A."/>
            <person name="Abdulkadir J."/>
            <person name="Abebe A."/>
            <person name="Abera B."/>
            <person name="Abreu J."/>
            <person name="Acer S.C."/>
            <person name="Aftuck L."/>
            <person name="Alexander A."/>
            <person name="An P."/>
            <person name="Anderson E."/>
            <person name="Anderson S."/>
            <person name="Arachi H."/>
            <person name="Azer M."/>
            <person name="Bachantsang P."/>
            <person name="Barry A."/>
            <person name="Bayul T."/>
            <person name="Berlin A."/>
            <person name="Bessette D."/>
            <person name="Bloom T."/>
            <person name="Blye J."/>
            <person name="Boguslavskiy L."/>
            <person name="Bonnet C."/>
            <person name="Boukhgalter B."/>
            <person name="Bourzgui I."/>
            <person name="Brown A."/>
            <person name="Cahill P."/>
            <person name="Channer S."/>
            <person name="Cheshatsang Y."/>
            <person name="Chuda L."/>
            <person name="Citroen M."/>
            <person name="Collymore A."/>
            <person name="Cooke P."/>
            <person name="Costello M."/>
            <person name="D'Aco K."/>
            <person name="Daza R."/>
            <person name="De Haan G."/>
            <person name="DeGray S."/>
            <person name="DeMaso C."/>
            <person name="Dhargay N."/>
            <person name="Dooley K."/>
            <person name="Dooley E."/>
            <person name="Doricent M."/>
            <person name="Dorje P."/>
            <person name="Dorjee K."/>
            <person name="Dupes A."/>
            <person name="Elong R."/>
            <person name="Falk J."/>
            <person name="Farina A."/>
            <person name="Faro S."/>
            <person name="Ferguson D."/>
            <person name="Fisher S."/>
            <person name="Foley C.D."/>
            <person name="Franke A."/>
            <person name="Friedrich D."/>
            <person name="Gadbois L."/>
            <person name="Gearin G."/>
            <person name="Gearin C.R."/>
            <person name="Giannoukos G."/>
            <person name="Goode T."/>
            <person name="Graham J."/>
            <person name="Grandbois E."/>
            <person name="Grewal S."/>
            <person name="Gyaltsen K."/>
            <person name="Hafez N."/>
            <person name="Hagos B."/>
            <person name="Hall J."/>
            <person name="Henson C."/>
            <person name="Hollinger A."/>
            <person name="Honan T."/>
            <person name="Huard M.D."/>
            <person name="Hughes L."/>
            <person name="Hurhula B."/>
            <person name="Husby M.E."/>
            <person name="Kamat A."/>
            <person name="Kanga B."/>
            <person name="Kashin S."/>
            <person name="Khazanovich D."/>
            <person name="Kisner P."/>
            <person name="Lance K."/>
            <person name="Lara M."/>
            <person name="Lee W."/>
            <person name="Lennon N."/>
            <person name="Letendre F."/>
            <person name="LeVine R."/>
            <person name="Lipovsky A."/>
            <person name="Liu X."/>
            <person name="Liu J."/>
            <person name="Liu S."/>
            <person name="Lokyitsang T."/>
            <person name="Lokyitsang Y."/>
            <person name="Lubonja R."/>
            <person name="Lui A."/>
            <person name="MacDonald P."/>
            <person name="Magnisalis V."/>
            <person name="Maru K."/>
            <person name="Matthews C."/>
            <person name="McCusker W."/>
            <person name="McDonough S."/>
            <person name="Mehta T."/>
            <person name="Meldrim J."/>
            <person name="Meneus L."/>
            <person name="Mihai O."/>
            <person name="Mihalev A."/>
            <person name="Mihova T."/>
            <person name="Mittelman R."/>
            <person name="Mlenga V."/>
            <person name="Montmayeur A."/>
            <person name="Mulrain L."/>
            <person name="Navidi A."/>
            <person name="Naylor J."/>
            <person name="Negash T."/>
            <person name="Nguyen T."/>
            <person name="Nguyen N."/>
            <person name="Nicol R."/>
            <person name="Norbu C."/>
            <person name="Norbu N."/>
            <person name="Novod N."/>
            <person name="O'Neill B."/>
            <person name="Osman S."/>
            <person name="Markiewicz E."/>
            <person name="Oyono O.L."/>
            <person name="Patti C."/>
            <person name="Phunkhang P."/>
            <person name="Pierre F."/>
            <person name="Priest M."/>
            <person name="Raghuraman S."/>
            <person name="Rege F."/>
            <person name="Reyes R."/>
            <person name="Rise C."/>
            <person name="Rogov P."/>
            <person name="Ross K."/>
            <person name="Ryan E."/>
            <person name="Settipalli S."/>
            <person name="Shea T."/>
            <person name="Sherpa N."/>
            <person name="Shi L."/>
            <person name="Shih D."/>
            <person name="Sparrow T."/>
            <person name="Spaulding J."/>
            <person name="Stalker J."/>
            <person name="Stange-Thomann N."/>
            <person name="Stavropoulos S."/>
            <person name="Stone C."/>
            <person name="Strader C."/>
            <person name="Tesfaye S."/>
            <person name="Thomson T."/>
            <person name="Thoulutsang Y."/>
            <person name="Thoulutsang D."/>
            <person name="Topham K."/>
            <person name="Topping I."/>
            <person name="Tsamla T."/>
            <person name="Vassiliev H."/>
            <person name="Vo A."/>
            <person name="Wangchuk T."/>
            <person name="Wangdi T."/>
            <person name="Weiand M."/>
            <person name="Wilkinson J."/>
            <person name="Wilson A."/>
            <person name="Yadav S."/>
            <person name="Young G."/>
            <person name="Yu Q."/>
            <person name="Zembek L."/>
            <person name="Zhong D."/>
            <person name="Zimmer A."/>
            <person name="Zwirko Z."/>
            <person name="Jaffe D.B."/>
            <person name="Alvarez P."/>
            <person name="Brockman W."/>
            <person name="Butler J."/>
            <person name="Chin C."/>
            <person name="Gnerre S."/>
            <person name="Grabherr M."/>
            <person name="Kleber M."/>
            <person name="Mauceli E."/>
            <person name="MacCallum I."/>
        </authorList>
    </citation>
    <scope>NUCLEOTIDE SEQUENCE [LARGE SCALE GENOMIC DNA]</scope>
    <source>
        <strain evidence="8">Tucson 14030-0811.24</strain>
    </source>
</reference>
<feature type="domain" description="Nucleoporin Nup133/Nup155-like N-terminal" evidence="6">
    <location>
        <begin position="70"/>
        <end position="514"/>
    </location>
</feature>
<dbReference type="PANTHER" id="PTHR10350:SF6">
    <property type="entry name" value="NUCLEAR PORE COMPLEX PROTEIN NUP155"/>
    <property type="match status" value="1"/>
</dbReference>
<dbReference type="OMA" id="SWAPFQK"/>
<dbReference type="KEGG" id="dwi:6641850"/>
<dbReference type="PhylomeDB" id="B4MUA3"/>
<dbReference type="GO" id="GO:0034399">
    <property type="term" value="C:nuclear periphery"/>
    <property type="evidence" value="ECO:0007669"/>
    <property type="project" value="EnsemblMetazoa"/>
</dbReference>
<dbReference type="Gene3D" id="1.25.40.440">
    <property type="entry name" value="Nucleoporin, helical domain, central subdomain"/>
    <property type="match status" value="1"/>
</dbReference>
<protein>
    <recommendedName>
        <fullName evidence="9">Nucleoporin Nup133/Nup155-like N-terminal domain-containing protein</fullName>
    </recommendedName>
</protein>
<dbReference type="InterPro" id="IPR007187">
    <property type="entry name" value="Nucleoporin_Nup133/Nup155_C"/>
</dbReference>
<keyword evidence="4" id="KW-0539">Nucleus</keyword>
<dbReference type="GO" id="GO:1905475">
    <property type="term" value="P:regulation of protein localization to membrane"/>
    <property type="evidence" value="ECO:0007669"/>
    <property type="project" value="EnsemblMetazoa"/>
</dbReference>
<evidence type="ECO:0008006" key="9">
    <source>
        <dbReference type="Google" id="ProtNLM"/>
    </source>
</evidence>
<dbReference type="Gene3D" id="1.20.120.1880">
    <property type="entry name" value="Nucleoporin, helical C-terminal domain"/>
    <property type="match status" value="1"/>
</dbReference>
<dbReference type="STRING" id="7260.B4MUA3"/>
<dbReference type="InterPro" id="IPR042537">
    <property type="entry name" value="Nucleoporin_Nup155_C_2"/>
</dbReference>
<dbReference type="FunCoup" id="B4MUA3">
    <property type="interactions" value="2703"/>
</dbReference>
<feature type="domain" description="Nucleoporin Nup133/Nup155-like C-terminal" evidence="5">
    <location>
        <begin position="678"/>
        <end position="1344"/>
    </location>
</feature>
<dbReference type="SMR" id="B4MUA3"/>
<accession>B4MUA3</accession>
<dbReference type="GO" id="GO:0005737">
    <property type="term" value="C:cytoplasm"/>
    <property type="evidence" value="ECO:0007669"/>
    <property type="project" value="EnsemblMetazoa"/>
</dbReference>
<dbReference type="HOGENOM" id="CLU_000429_0_0_1"/>
<dbReference type="PANTHER" id="PTHR10350">
    <property type="entry name" value="NUCLEAR PORE COMPLEX PROTEIN NUP155"/>
    <property type="match status" value="1"/>
</dbReference>
<evidence type="ECO:0000256" key="3">
    <source>
        <dbReference type="ARBA" id="ARBA00022448"/>
    </source>
</evidence>
<dbReference type="GO" id="GO:0044611">
    <property type="term" value="C:nuclear pore inner ring"/>
    <property type="evidence" value="ECO:0007669"/>
    <property type="project" value="TreeGrafter"/>
</dbReference>
<dbReference type="GO" id="GO:0003682">
    <property type="term" value="F:chromatin binding"/>
    <property type="evidence" value="ECO:0007669"/>
    <property type="project" value="EnsemblMetazoa"/>
</dbReference>
<evidence type="ECO:0000313" key="7">
    <source>
        <dbReference type="EMBL" id="EDW76029.1"/>
    </source>
</evidence>
<dbReference type="EMBL" id="CH963857">
    <property type="protein sequence ID" value="EDW76029.1"/>
    <property type="molecule type" value="Genomic_DNA"/>
</dbReference>
<name>B4MUA3_DROWI</name>
<dbReference type="GO" id="GO:0007140">
    <property type="term" value="P:male meiotic nuclear division"/>
    <property type="evidence" value="ECO:0007669"/>
    <property type="project" value="EnsemblMetazoa"/>
</dbReference>
<dbReference type="GO" id="GO:0006606">
    <property type="term" value="P:protein import into nucleus"/>
    <property type="evidence" value="ECO:0007669"/>
    <property type="project" value="TreeGrafter"/>
</dbReference>
<dbReference type="InterPro" id="IPR014908">
    <property type="entry name" value="Nucleoporin_Nup133/Nup155_N"/>
</dbReference>
<dbReference type="GO" id="GO:0036228">
    <property type="term" value="P:protein localization to nuclear inner membrane"/>
    <property type="evidence" value="ECO:0007669"/>
    <property type="project" value="EnsemblMetazoa"/>
</dbReference>
<dbReference type="GO" id="GO:0030715">
    <property type="term" value="P:oocyte growth in germarium-derived egg chamber"/>
    <property type="evidence" value="ECO:0007669"/>
    <property type="project" value="EnsemblMetazoa"/>
</dbReference>
<dbReference type="OrthoDB" id="338970at2759"/>
<evidence type="ECO:0000259" key="6">
    <source>
        <dbReference type="Pfam" id="PF08801"/>
    </source>
</evidence>
<proteinExistence type="inferred from homology"/>
<organism evidence="7 8">
    <name type="scientific">Drosophila willistoni</name>
    <name type="common">Fruit fly</name>
    <dbReference type="NCBI Taxonomy" id="7260"/>
    <lineage>
        <taxon>Eukaryota</taxon>
        <taxon>Metazoa</taxon>
        <taxon>Ecdysozoa</taxon>
        <taxon>Arthropoda</taxon>
        <taxon>Hexapoda</taxon>
        <taxon>Insecta</taxon>
        <taxon>Pterygota</taxon>
        <taxon>Neoptera</taxon>
        <taxon>Endopterygota</taxon>
        <taxon>Diptera</taxon>
        <taxon>Brachycera</taxon>
        <taxon>Muscomorpha</taxon>
        <taxon>Ephydroidea</taxon>
        <taxon>Drosophilidae</taxon>
        <taxon>Drosophila</taxon>
        <taxon>Sophophora</taxon>
    </lineage>
</organism>
<dbReference type="GO" id="GO:0017056">
    <property type="term" value="F:structural constituent of nuclear pore"/>
    <property type="evidence" value="ECO:0007669"/>
    <property type="project" value="InterPro"/>
</dbReference>
<dbReference type="GO" id="GO:1905879">
    <property type="term" value="P:regulation of oogenesis"/>
    <property type="evidence" value="ECO:0007669"/>
    <property type="project" value="EnsemblMetazoa"/>
</dbReference>
<dbReference type="GO" id="GO:0001654">
    <property type="term" value="P:eye development"/>
    <property type="evidence" value="ECO:0007669"/>
    <property type="project" value="EnsemblMetazoa"/>
</dbReference>
<evidence type="ECO:0000256" key="1">
    <source>
        <dbReference type="ARBA" id="ARBA00004123"/>
    </source>
</evidence>
<dbReference type="GO" id="GO:0035220">
    <property type="term" value="P:wing disc development"/>
    <property type="evidence" value="ECO:0007669"/>
    <property type="project" value="EnsemblMetazoa"/>
</dbReference>
<sequence length="1387" mass="156371">MTMNATQSPQDLLLTAGNMLEWHDSRDRQKPGLLELTGVSQHGRATMSGLNDHDYQSLAYLPSNDTHNLQQMRTVTKSGIPTEILEHFKHIKCHCTMGLFPEIGRAWLTIDSEIYIWTYDQARDVAYYDGLSHLIVSVGLVKPKSGVFVSDVKYLLILTTPIEVIVLGVTFGDDSTECKASHQFKQEQQNAMMLMNRPIFVIGTDNISISVIKGTDDGRIFLGGRDGCLYEVHYQAESSWFGKRCRKINLSQGIVSCMVPSFLKVFSEVDPIERIAIDNSRKLLYLLTERGSIEAWEMGIDYIQTRRLGKVTQNDIVSQCVSLIKTVDPSIFKCVKAICPLSVDDANGLHLVAVTQSGVRLYFSTTSLNLPQQTSAYMQGDNCGVPQLGLTPPPMGDIETPRGLYLLHVRLPPGYTPNATTNKPKQVHAAHYSEGTTLMVTTQQQEQDLLWSISSAPFMNFNYLSESTALAGLDGIVWGLAEVNDYVRSGYKSLLYNARTPRKLALLTNQGTHIIELLKAADILHQLMLACNGPHHEEVKMFFQPQNAREACATALLLATSEKFRGGDIAMWATQAFMLYGGEPCFQHQKFHHNVTNRNLPNQTLGANSTVVGRDSAMPPIYMSTPMPNSAGPASPTGYPPVTSLYSQPISPIAQGSAPPNVTAAAAMANENSSIIFSAKHDGLYLFVSRMLRPIWHLRCVDTNFHSNLKLNDCTQLLVELRSLRNFLELHSVHDLSSSTTTRLPYDSHFSNLAMSNSHLPLNEQRNITELAQTEEKRSLSALNIFVKHACEVISLWSILNKHQFFLLCQQLSPEHRKLLECCSFRDLLLSRSEVCAFLIISLINFYLKDNASVTEVSKNLRELCPNLYRHEDEVTYKATELLMNAKNCTSLVDKEKMLRTTLQMCKDAAPTLPLHSICQQFISVDFYEGVIELAATCASKSDPEEVGIHYYNNSEPAEDREGYACFATRMNYYKEVQLMLDHVYETLCNRKTDQEKLKSDITDHVGNIIPSNQDIPNISMQALRVKDPLMHVTLYEWLLSHDMLSELLDVIEPSLGDFLRRSVNRNPENVVLIDLLWKYYEKNAHHAQAAQILDNLAMTRSDNISLELRIEYLVRAVMCMRNENVGSSITNGIFQKELEDKLEIARVQKTVLIDMTALAHNPQNANPQEASQAVKQLNFALYDITQLYQHFAEPFNLWECQLSILNCSHHNDPLLIESVWGNIINSVVDCPGSANERSVKLFSKIELLVREFGESGACFPFAFLIRELEIKACQLRLPEGTVPEKLVAMNLDVELLLEYYSRMISMNERIWANEGNEWHLIQSAVRVVSLLVDNAQAIWFRSKRRIIGKAQDIVGACLNICYQKPDSNRLQHSLKELQCRLQRLLG</sequence>
<dbReference type="GO" id="GO:0045477">
    <property type="term" value="P:regulation of nurse cell apoptotic process"/>
    <property type="evidence" value="ECO:0007669"/>
    <property type="project" value="EnsemblMetazoa"/>
</dbReference>
<dbReference type="eggNOG" id="KOG1900">
    <property type="taxonomic scope" value="Eukaryota"/>
</dbReference>